<evidence type="ECO:0000313" key="3">
    <source>
        <dbReference type="Proteomes" id="UP000248897"/>
    </source>
</evidence>
<keyword evidence="1" id="KW-0472">Membrane</keyword>
<feature type="transmembrane region" description="Helical" evidence="1">
    <location>
        <begin position="47"/>
        <end position="67"/>
    </location>
</feature>
<evidence type="ECO:0000313" key="2">
    <source>
        <dbReference type="EMBL" id="SQI35833.1"/>
    </source>
</evidence>
<sequence length="73" mass="7880">MKGFPPLIIALLASSLVLTIGRGVTLPFITIYLTGHFHLLPKSVGIILASAWRSAFSPACMAAIWWTSSTKTH</sequence>
<gene>
    <name evidence="2" type="ORF">NCTC12961_01943</name>
</gene>
<name>A0A2X4U9H7_SERPL</name>
<reference evidence="2 3" key="1">
    <citation type="submission" date="2018-06" db="EMBL/GenBank/DDBJ databases">
        <authorList>
            <consortium name="Pathogen Informatics"/>
            <person name="Doyle S."/>
        </authorList>
    </citation>
    <scope>NUCLEOTIDE SEQUENCE [LARGE SCALE GENOMIC DNA]</scope>
    <source>
        <strain evidence="2 3">NCTC12961</strain>
    </source>
</reference>
<keyword evidence="1" id="KW-1133">Transmembrane helix</keyword>
<dbReference type="EMBL" id="LS483469">
    <property type="protein sequence ID" value="SQI35833.1"/>
    <property type="molecule type" value="Genomic_DNA"/>
</dbReference>
<proteinExistence type="predicted"/>
<organism evidence="2 3">
    <name type="scientific">Serratia plymuthica</name>
    <dbReference type="NCBI Taxonomy" id="82996"/>
    <lineage>
        <taxon>Bacteria</taxon>
        <taxon>Pseudomonadati</taxon>
        <taxon>Pseudomonadota</taxon>
        <taxon>Gammaproteobacteria</taxon>
        <taxon>Enterobacterales</taxon>
        <taxon>Yersiniaceae</taxon>
        <taxon>Serratia</taxon>
    </lineage>
</organism>
<evidence type="ECO:0000256" key="1">
    <source>
        <dbReference type="SAM" id="Phobius"/>
    </source>
</evidence>
<accession>A0A2X4U9H7</accession>
<dbReference type="Proteomes" id="UP000248897">
    <property type="component" value="Chromosome 1"/>
</dbReference>
<dbReference type="AlphaFoldDB" id="A0A2X4U9H7"/>
<keyword evidence="1" id="KW-0812">Transmembrane</keyword>
<protein>
    <submittedName>
        <fullName evidence="2">Putative transporter</fullName>
    </submittedName>
</protein>